<accession>A0A8D9BTX9</accession>
<dbReference type="EMBL" id="HBUF01653913">
    <property type="protein sequence ID" value="CAG6787429.1"/>
    <property type="molecule type" value="Transcribed_RNA"/>
</dbReference>
<feature type="region of interest" description="Disordered" evidence="1">
    <location>
        <begin position="49"/>
        <end position="107"/>
    </location>
</feature>
<proteinExistence type="predicted"/>
<dbReference type="EMBL" id="HBUF01653915">
    <property type="protein sequence ID" value="CAG6787434.1"/>
    <property type="molecule type" value="Transcribed_RNA"/>
</dbReference>
<sequence>MYQNNARSRPQCDGGRLLAQLGLRAERLARQNDQDVGGGDRLLCQNIHRSPRVGAPGQSITRRHPHGVLFERPHGPRLESGEQRNQVRAASTRPHRGVCGVGAARGQ</sequence>
<evidence type="ECO:0000313" key="2">
    <source>
        <dbReference type="EMBL" id="CAG6787431.1"/>
    </source>
</evidence>
<feature type="compositionally biased region" description="Basic and acidic residues" evidence="1">
    <location>
        <begin position="69"/>
        <end position="82"/>
    </location>
</feature>
<reference evidence="2" key="1">
    <citation type="submission" date="2021-05" db="EMBL/GenBank/DDBJ databases">
        <authorList>
            <person name="Alioto T."/>
            <person name="Alioto T."/>
            <person name="Gomez Garrido J."/>
        </authorList>
    </citation>
    <scope>NUCLEOTIDE SEQUENCE</scope>
</reference>
<dbReference type="EMBL" id="HBUF01653914">
    <property type="protein sequence ID" value="CAG6787431.1"/>
    <property type="molecule type" value="Transcribed_RNA"/>
</dbReference>
<dbReference type="AlphaFoldDB" id="A0A8D9BTX9"/>
<protein>
    <submittedName>
        <fullName evidence="2">Uncharacterized protein</fullName>
    </submittedName>
</protein>
<organism evidence="2">
    <name type="scientific">Cacopsylla melanoneura</name>
    <dbReference type="NCBI Taxonomy" id="428564"/>
    <lineage>
        <taxon>Eukaryota</taxon>
        <taxon>Metazoa</taxon>
        <taxon>Ecdysozoa</taxon>
        <taxon>Arthropoda</taxon>
        <taxon>Hexapoda</taxon>
        <taxon>Insecta</taxon>
        <taxon>Pterygota</taxon>
        <taxon>Neoptera</taxon>
        <taxon>Paraneoptera</taxon>
        <taxon>Hemiptera</taxon>
        <taxon>Sternorrhyncha</taxon>
        <taxon>Psylloidea</taxon>
        <taxon>Psyllidae</taxon>
        <taxon>Psyllinae</taxon>
        <taxon>Cacopsylla</taxon>
    </lineage>
</organism>
<name>A0A8D9BTX9_9HEMI</name>
<evidence type="ECO:0000256" key="1">
    <source>
        <dbReference type="SAM" id="MobiDB-lite"/>
    </source>
</evidence>